<evidence type="ECO:0000256" key="3">
    <source>
        <dbReference type="ARBA" id="ARBA00005590"/>
    </source>
</evidence>
<evidence type="ECO:0000256" key="6">
    <source>
        <dbReference type="ARBA" id="ARBA00022692"/>
    </source>
</evidence>
<dbReference type="PANTHER" id="PTHR48017">
    <property type="entry name" value="OS05G0424000 PROTEIN-RELATED"/>
    <property type="match status" value="1"/>
</dbReference>
<dbReference type="GO" id="GO:0009734">
    <property type="term" value="P:auxin-activated signaling pathway"/>
    <property type="evidence" value="ECO:0007669"/>
    <property type="project" value="UniProtKB-KW"/>
</dbReference>
<evidence type="ECO:0000256" key="4">
    <source>
        <dbReference type="ARBA" id="ARBA00022448"/>
    </source>
</evidence>
<keyword evidence="9 13" id="KW-1133">Transmembrane helix</keyword>
<evidence type="ECO:0000256" key="7">
    <source>
        <dbReference type="ARBA" id="ARBA00022847"/>
    </source>
</evidence>
<evidence type="ECO:0000256" key="13">
    <source>
        <dbReference type="SAM" id="Phobius"/>
    </source>
</evidence>
<feature type="transmembrane region" description="Helical" evidence="13">
    <location>
        <begin position="262"/>
        <end position="283"/>
    </location>
</feature>
<organism evidence="15 16">
    <name type="scientific">Canavalia gladiata</name>
    <name type="common">Sword bean</name>
    <name type="synonym">Dolichos gladiatus</name>
    <dbReference type="NCBI Taxonomy" id="3824"/>
    <lineage>
        <taxon>Eukaryota</taxon>
        <taxon>Viridiplantae</taxon>
        <taxon>Streptophyta</taxon>
        <taxon>Embryophyta</taxon>
        <taxon>Tracheophyta</taxon>
        <taxon>Spermatophyta</taxon>
        <taxon>Magnoliopsida</taxon>
        <taxon>eudicotyledons</taxon>
        <taxon>Gunneridae</taxon>
        <taxon>Pentapetalae</taxon>
        <taxon>rosids</taxon>
        <taxon>fabids</taxon>
        <taxon>Fabales</taxon>
        <taxon>Fabaceae</taxon>
        <taxon>Papilionoideae</taxon>
        <taxon>50 kb inversion clade</taxon>
        <taxon>NPAAA clade</taxon>
        <taxon>indigoferoid/millettioid clade</taxon>
        <taxon>Phaseoleae</taxon>
        <taxon>Canavalia</taxon>
    </lineage>
</organism>
<feature type="transmembrane region" description="Helical" evidence="13">
    <location>
        <begin position="403"/>
        <end position="424"/>
    </location>
</feature>
<keyword evidence="8" id="KW-0029">Amino-acid transport</keyword>
<evidence type="ECO:0000259" key="14">
    <source>
        <dbReference type="Pfam" id="PF01490"/>
    </source>
</evidence>
<evidence type="ECO:0000256" key="1">
    <source>
        <dbReference type="ARBA" id="ARBA00004127"/>
    </source>
</evidence>
<gene>
    <name evidence="15" type="ORF">VNO77_35876</name>
</gene>
<comment type="similarity">
    <text evidence="3">Belongs to the amino acid/polyamine transporter 2 family. Amino acid/auxin permease (AAAP) (TC 2.A.18.1) subfamily.</text>
</comment>
<reference evidence="15 16" key="1">
    <citation type="submission" date="2024-01" db="EMBL/GenBank/DDBJ databases">
        <title>The genomes of 5 underutilized Papilionoideae crops provide insights into root nodulation and disease resistanc.</title>
        <authorList>
            <person name="Jiang F."/>
        </authorList>
    </citation>
    <scope>NUCLEOTIDE SEQUENCE [LARGE SCALE GENOMIC DNA]</scope>
    <source>
        <strain evidence="15">LVBAO_FW01</strain>
        <tissue evidence="15">Leaves</tissue>
    </source>
</reference>
<dbReference type="Proteomes" id="UP001367508">
    <property type="component" value="Unassembled WGS sequence"/>
</dbReference>
<comment type="function">
    <text evidence="12">Carrier protein involved in proton-driven auxin influx. Mediates the formation of auxin gradient from developing leaves (site of auxin biosynthesis) to tips by contributing to the loading of auxin in vascular tissues and facilitating acropetal (base to tip) auxin transport within inner tissues of the root apex, and basipetal (tip to base) auxin transport within outer tissues of the root apex. May be involved in lateral roots and nodules formation.</text>
</comment>
<dbReference type="EMBL" id="JAYMYQ010000009">
    <property type="protein sequence ID" value="KAK7312192.1"/>
    <property type="molecule type" value="Genomic_DNA"/>
</dbReference>
<dbReference type="GO" id="GO:0005886">
    <property type="term" value="C:plasma membrane"/>
    <property type="evidence" value="ECO:0007669"/>
    <property type="project" value="UniProtKB-SubCell"/>
</dbReference>
<keyword evidence="16" id="KW-1185">Reference proteome</keyword>
<feature type="transmembrane region" description="Helical" evidence="13">
    <location>
        <begin position="355"/>
        <end position="375"/>
    </location>
</feature>
<comment type="caution">
    <text evidence="15">The sequence shown here is derived from an EMBL/GenBank/DDBJ whole genome shotgun (WGS) entry which is preliminary data.</text>
</comment>
<dbReference type="Pfam" id="PF01490">
    <property type="entry name" value="Aa_trans"/>
    <property type="match status" value="1"/>
</dbReference>
<keyword evidence="10 13" id="KW-0472">Membrane</keyword>
<comment type="subcellular location">
    <subcellularLocation>
        <location evidence="2">Cell membrane</location>
    </subcellularLocation>
    <subcellularLocation>
        <location evidence="1">Endomembrane system</location>
        <topology evidence="1">Multi-pass membrane protein</topology>
    </subcellularLocation>
</comment>
<proteinExistence type="inferred from homology"/>
<dbReference type="AlphaFoldDB" id="A0AAN9K7B0"/>
<feature type="transmembrane region" description="Helical" evidence="13">
    <location>
        <begin position="502"/>
        <end position="524"/>
    </location>
</feature>
<dbReference type="GO" id="GO:0015293">
    <property type="term" value="F:symporter activity"/>
    <property type="evidence" value="ECO:0007669"/>
    <property type="project" value="UniProtKB-KW"/>
</dbReference>
<evidence type="ECO:0000256" key="10">
    <source>
        <dbReference type="ARBA" id="ARBA00023136"/>
    </source>
</evidence>
<evidence type="ECO:0000256" key="8">
    <source>
        <dbReference type="ARBA" id="ARBA00022970"/>
    </source>
</evidence>
<evidence type="ECO:0000313" key="15">
    <source>
        <dbReference type="EMBL" id="KAK7312192.1"/>
    </source>
</evidence>
<dbReference type="GO" id="GO:0012505">
    <property type="term" value="C:endomembrane system"/>
    <property type="evidence" value="ECO:0007669"/>
    <property type="project" value="UniProtKB-SubCell"/>
</dbReference>
<evidence type="ECO:0000256" key="2">
    <source>
        <dbReference type="ARBA" id="ARBA00004236"/>
    </source>
</evidence>
<keyword evidence="11" id="KW-0927">Auxin signaling pathway</keyword>
<feature type="transmembrane region" description="Helical" evidence="13">
    <location>
        <begin position="471"/>
        <end position="490"/>
    </location>
</feature>
<keyword evidence="4" id="KW-0813">Transport</keyword>
<evidence type="ECO:0000256" key="5">
    <source>
        <dbReference type="ARBA" id="ARBA00022475"/>
    </source>
</evidence>
<evidence type="ECO:0000256" key="12">
    <source>
        <dbReference type="ARBA" id="ARBA00045588"/>
    </source>
</evidence>
<name>A0AAN9K7B0_CANGL</name>
<protein>
    <recommendedName>
        <fullName evidence="14">Amino acid transporter transmembrane domain-containing protein</fullName>
    </recommendedName>
</protein>
<keyword evidence="5" id="KW-1003">Cell membrane</keyword>
<evidence type="ECO:0000256" key="9">
    <source>
        <dbReference type="ARBA" id="ARBA00022989"/>
    </source>
</evidence>
<sequence length="539" mass="59673">MSFVKWNPRPRTRIRDFMLKLLPVPSTHPSVIIKNQHTYMGEVAETDEYFRSEIALLNYSDATLKSPFSPLCILIHQEGHTSASESDPSPISQHQQDQHPKDAWLPITESRNGNAYFAAFHILNSNIGFQALMLPVAFPTLGWAWGSVCLSVAFVWQLYAIFLLVQLHESVPGIRYSRYLFLAMAAFGKRLGKVAALFPVMYLSGGSCVMLIITGGGTMKLLFKTLCDSERCNAHSPSGAEWFLVFTCVAILIAQLPNLNSMAAVSLVGAVTAITYCTLFWALSVKKGRPNDISYSPSLSQHSTPVAKIGDILNAVGIIMLSFRGHNLLLEIQGTLPSNLDDKTSKGPMRRGVSISYILISMCVFPLAIAGFWAYGNQINDGGLFTSFPIFHKKQVTKFSMGAIYVLVIIHCLSSYQIYGMPVFDNLEIKYTSIKNRKCPRWVRTCFRLFFGGLTFFIAVTFPFLPSLGALLGSFTLVPLTYAYPCFMWLSLKKPQRGGAVWCFNLALGSLGMLLSALLVAAAIRNLVDKGLTANFFKP</sequence>
<keyword evidence="7" id="KW-0769">Symport</keyword>
<feature type="transmembrane region" description="Helical" evidence="13">
    <location>
        <begin position="144"/>
        <end position="167"/>
    </location>
</feature>
<dbReference type="InterPro" id="IPR013057">
    <property type="entry name" value="AA_transpt_TM"/>
</dbReference>
<accession>A0AAN9K7B0</accession>
<dbReference type="GO" id="GO:0006865">
    <property type="term" value="P:amino acid transport"/>
    <property type="evidence" value="ECO:0007669"/>
    <property type="project" value="UniProtKB-KW"/>
</dbReference>
<feature type="transmembrane region" description="Helical" evidence="13">
    <location>
        <begin position="115"/>
        <end position="138"/>
    </location>
</feature>
<evidence type="ECO:0000256" key="11">
    <source>
        <dbReference type="ARBA" id="ARBA00023294"/>
    </source>
</evidence>
<keyword evidence="6 13" id="KW-0812">Transmembrane</keyword>
<feature type="transmembrane region" description="Helical" evidence="13">
    <location>
        <begin position="445"/>
        <end position="465"/>
    </location>
</feature>
<feature type="domain" description="Amino acid transporter transmembrane" evidence="14">
    <location>
        <begin position="113"/>
        <end position="524"/>
    </location>
</feature>
<evidence type="ECO:0000313" key="16">
    <source>
        <dbReference type="Proteomes" id="UP001367508"/>
    </source>
</evidence>